<name>A0A915D9K9_9BILA</name>
<dbReference type="WBParaSite" id="jg16873">
    <property type="protein sequence ID" value="jg16873"/>
    <property type="gene ID" value="jg16873"/>
</dbReference>
<dbReference type="AlphaFoldDB" id="A0A915D9K9"/>
<dbReference type="Proteomes" id="UP000887574">
    <property type="component" value="Unplaced"/>
</dbReference>
<sequence length="196" mass="22481">MEQYCYSNELLYNIFCFLNRQELEFLCIVSHDFYNLIQKHFSSAPYRFFEQLTTAFEETHYLMVAPSSYICKEFLLKYGSNERGVSRPIADHALNWNESVGSIDLAHVVAIMTPQLLKTIKVGFTSIDIAADKFDEERKNMLRSIAPIWRHDVQHSYAFVVLGRAASPETTLCEICCPALTSSSVIPCNWTSPFVL</sequence>
<evidence type="ECO:0000313" key="1">
    <source>
        <dbReference type="Proteomes" id="UP000887574"/>
    </source>
</evidence>
<protein>
    <submittedName>
        <fullName evidence="2">F-box domain-containing protein</fullName>
    </submittedName>
</protein>
<keyword evidence="1" id="KW-1185">Reference proteome</keyword>
<proteinExistence type="predicted"/>
<accession>A0A915D9K9</accession>
<reference evidence="2" key="1">
    <citation type="submission" date="2022-11" db="UniProtKB">
        <authorList>
            <consortium name="WormBaseParasite"/>
        </authorList>
    </citation>
    <scope>IDENTIFICATION</scope>
</reference>
<organism evidence="1 2">
    <name type="scientific">Ditylenchus dipsaci</name>
    <dbReference type="NCBI Taxonomy" id="166011"/>
    <lineage>
        <taxon>Eukaryota</taxon>
        <taxon>Metazoa</taxon>
        <taxon>Ecdysozoa</taxon>
        <taxon>Nematoda</taxon>
        <taxon>Chromadorea</taxon>
        <taxon>Rhabditida</taxon>
        <taxon>Tylenchina</taxon>
        <taxon>Tylenchomorpha</taxon>
        <taxon>Sphaerularioidea</taxon>
        <taxon>Anguinidae</taxon>
        <taxon>Anguininae</taxon>
        <taxon>Ditylenchus</taxon>
    </lineage>
</organism>
<evidence type="ECO:0000313" key="2">
    <source>
        <dbReference type="WBParaSite" id="jg16873"/>
    </source>
</evidence>